<sequence>MPVRVHALLVVRPDGRAPAAFHLTRTLAALREQTRRVDALTIVLCGGDERLRGLAEQSGAEAVITAPARTGYAAALAMASRRLDGDAVWLLAQDTAPEPDALSRLAAALETAPSVAVAVPKIVDWDDRTRIVSLGRSMTRLGSAVGLADGEHDQGQHDASEDVLGGDVRGLLVHAAAWRELDGLDPALHGADEGLDLGVRVRLAGGRVVLAPTSLIAVASDGVAGPPAPRTTAARARRVHAARVAQLHRRLVYAPAPAVALHWLSLLPLALWRTILDLVGKRPARIGPEWSAAATVLVGLVPVARARRRIANHRRASWAQLAPLRVSNRVLRQRLVEDESGGAGIRRTDLAFFSGGGAWAVLAALVVSVAALPAALSWPSIGGGALAPLASSASRLWDEAIGVQRPLGWDTIGPADPFSLVIALLGSASPAEPSRAMVLLWLLALPLAVLGGWFAATRVTERPTLRIMGAVLWAFAPTFLVALTDGRPAAVIVHLVLPWLVFTGAAAHRSWGNAGTASILLAIVVACAPILAVPAAVVWFLGLILAAALRGRRAGFRWAWLLVPTIALAAPMVIARLRENDPWSLLADPGVPLPGSALPADAIGRMLLAAGFPADPGWSAMLGATGPSLWIVALTAPLLLVAVGAVFSRRRLAGGILLALAVVGILTAFAAAGVSIAVTATTPILLWPGTALSLAWVGIAGGALLFLETVTTARAARTAVAAVVLSGVAAAAFPALTAHAMDRSAIGRGDVSTLPAYIAAEGRGSSGIGTVILRPTGSGVAAEVVWGGSATVGGQSTLVSARTSLTPADGELAQVAADLLSNSAGDVVGRLRDHGIAFVLVSPETAGEPAAARTTRLAAETALDSRDGLDVVGLTDKGELWRLSQGVEARSDAPVAARAAAAAGWTATAIVFGIALLLALPTRGSRSASRVIPRVAGLRSGRKVAR</sequence>
<dbReference type="PANTHER" id="PTHR43685">
    <property type="entry name" value="GLYCOSYLTRANSFERASE"/>
    <property type="match status" value="1"/>
</dbReference>
<dbReference type="Gene3D" id="3.90.550.10">
    <property type="entry name" value="Spore Coat Polysaccharide Biosynthesis Protein SpsA, Chain A"/>
    <property type="match status" value="1"/>
</dbReference>
<dbReference type="PANTHER" id="PTHR43685:SF3">
    <property type="entry name" value="SLR2126 PROTEIN"/>
    <property type="match status" value="1"/>
</dbReference>
<feature type="transmembrane region" description="Helical" evidence="1">
    <location>
        <begin position="290"/>
        <end position="306"/>
    </location>
</feature>
<protein>
    <submittedName>
        <fullName evidence="2">Glycosyltransferase family 2 protein</fullName>
    </submittedName>
</protein>
<keyword evidence="1" id="KW-0812">Transmembrane</keyword>
<name>A0A5J5IRM5_9MICO</name>
<feature type="transmembrane region" description="Helical" evidence="1">
    <location>
        <begin position="558"/>
        <end position="577"/>
    </location>
</feature>
<dbReference type="GO" id="GO:0016740">
    <property type="term" value="F:transferase activity"/>
    <property type="evidence" value="ECO:0007669"/>
    <property type="project" value="UniProtKB-KW"/>
</dbReference>
<keyword evidence="1" id="KW-0472">Membrane</keyword>
<feature type="transmembrane region" description="Helical" evidence="1">
    <location>
        <begin position="899"/>
        <end position="920"/>
    </location>
</feature>
<dbReference type="AlphaFoldDB" id="A0A5J5IRM5"/>
<evidence type="ECO:0000256" key="1">
    <source>
        <dbReference type="SAM" id="Phobius"/>
    </source>
</evidence>
<evidence type="ECO:0000313" key="3">
    <source>
        <dbReference type="Proteomes" id="UP000327039"/>
    </source>
</evidence>
<feature type="transmembrane region" description="Helical" evidence="1">
    <location>
        <begin position="465"/>
        <end position="483"/>
    </location>
</feature>
<comment type="caution">
    <text evidence="2">The sequence shown here is derived from an EMBL/GenBank/DDBJ whole genome shotgun (WGS) entry which is preliminary data.</text>
</comment>
<dbReference type="EMBL" id="VYRZ01000003">
    <property type="protein sequence ID" value="KAA9085101.1"/>
    <property type="molecule type" value="Genomic_DNA"/>
</dbReference>
<dbReference type="Proteomes" id="UP000327039">
    <property type="component" value="Unassembled WGS sequence"/>
</dbReference>
<dbReference type="InterPro" id="IPR050834">
    <property type="entry name" value="Glycosyltransf_2"/>
</dbReference>
<dbReference type="Pfam" id="PF13641">
    <property type="entry name" value="Glyco_tranf_2_3"/>
    <property type="match status" value="1"/>
</dbReference>
<feature type="transmembrane region" description="Helical" evidence="1">
    <location>
        <begin position="684"/>
        <end position="707"/>
    </location>
</feature>
<keyword evidence="3" id="KW-1185">Reference proteome</keyword>
<feature type="transmembrane region" description="Helical" evidence="1">
    <location>
        <begin position="519"/>
        <end position="546"/>
    </location>
</feature>
<feature type="transmembrane region" description="Helical" evidence="1">
    <location>
        <begin position="655"/>
        <end position="678"/>
    </location>
</feature>
<dbReference type="RefSeq" id="WP_150419825.1">
    <property type="nucleotide sequence ID" value="NZ_VYRZ01000003.1"/>
</dbReference>
<feature type="transmembrane region" description="Helical" evidence="1">
    <location>
        <begin position="719"/>
        <end position="741"/>
    </location>
</feature>
<proteinExistence type="predicted"/>
<dbReference type="SUPFAM" id="SSF53448">
    <property type="entry name" value="Nucleotide-diphospho-sugar transferases"/>
    <property type="match status" value="1"/>
</dbReference>
<feature type="transmembrane region" description="Helical" evidence="1">
    <location>
        <begin position="251"/>
        <end position="270"/>
    </location>
</feature>
<dbReference type="InterPro" id="IPR029044">
    <property type="entry name" value="Nucleotide-diphossugar_trans"/>
</dbReference>
<gene>
    <name evidence="2" type="ORF">F6B42_11385</name>
</gene>
<organism evidence="2 3">
    <name type="scientific">Microbacterium radiodurans</name>
    <dbReference type="NCBI Taxonomy" id="661398"/>
    <lineage>
        <taxon>Bacteria</taxon>
        <taxon>Bacillati</taxon>
        <taxon>Actinomycetota</taxon>
        <taxon>Actinomycetes</taxon>
        <taxon>Micrococcales</taxon>
        <taxon>Microbacteriaceae</taxon>
        <taxon>Microbacterium</taxon>
    </lineage>
</organism>
<feature type="transmembrane region" description="Helical" evidence="1">
    <location>
        <begin position="438"/>
        <end position="459"/>
    </location>
</feature>
<feature type="transmembrane region" description="Helical" evidence="1">
    <location>
        <begin position="628"/>
        <end position="648"/>
    </location>
</feature>
<dbReference type="OrthoDB" id="3734530at2"/>
<reference evidence="3" key="1">
    <citation type="submission" date="2019-09" db="EMBL/GenBank/DDBJ databases">
        <title>Mumia zhuanghuii sp. nov. isolated from the intestinal contents of plateau pika (Ochotona curzoniae) in the Qinghai-Tibet plateau of China.</title>
        <authorList>
            <person name="Tian Z."/>
        </authorList>
    </citation>
    <scope>NUCLEOTIDE SEQUENCE [LARGE SCALE GENOMIC DNA]</scope>
    <source>
        <strain evidence="3">DSM 25564</strain>
    </source>
</reference>
<evidence type="ECO:0000313" key="2">
    <source>
        <dbReference type="EMBL" id="KAA9085101.1"/>
    </source>
</evidence>
<keyword evidence="1" id="KW-1133">Transmembrane helix</keyword>
<keyword evidence="2" id="KW-0808">Transferase</keyword>
<feature type="transmembrane region" description="Helical" evidence="1">
    <location>
        <begin position="350"/>
        <end position="376"/>
    </location>
</feature>
<accession>A0A5J5IRM5</accession>